<keyword evidence="1" id="KW-0479">Metal-binding</keyword>
<reference evidence="3" key="1">
    <citation type="submission" date="2021-06" db="EMBL/GenBank/DDBJ databases">
        <title>Elioraea tepida, sp. nov., a moderately thermophilic aerobic anoxygenic phototrophic bacterium isolated from an alkaline siliceous hot spring mat community in Yellowstone National Park, WY, USA.</title>
        <authorList>
            <person name="Saini M.K."/>
            <person name="Yoshida S."/>
            <person name="Sebastian A."/>
            <person name="Hirose S."/>
            <person name="Hara E."/>
            <person name="Tamaki H."/>
            <person name="Soulier N.T."/>
            <person name="Albert I."/>
            <person name="Hanada S."/>
            <person name="Bryant D.A."/>
            <person name="Tank M."/>
        </authorList>
    </citation>
    <scope>NUCLEOTIDE SEQUENCE</scope>
    <source>
        <strain evidence="3">MS-P2</strain>
    </source>
</reference>
<evidence type="ECO:0000313" key="4">
    <source>
        <dbReference type="Proteomes" id="UP000694001"/>
    </source>
</evidence>
<dbReference type="AlphaFoldDB" id="A0A975U2S3"/>
<protein>
    <submittedName>
        <fullName evidence="3">Heavy-metal-associated domain-containing protein</fullName>
    </submittedName>
</protein>
<dbReference type="GO" id="GO:0046872">
    <property type="term" value="F:metal ion binding"/>
    <property type="evidence" value="ECO:0007669"/>
    <property type="project" value="UniProtKB-KW"/>
</dbReference>
<dbReference type="KEGG" id="elio:KO353_03790"/>
<organism evidence="3 4">
    <name type="scientific">Elioraea tepida</name>
    <dbReference type="NCBI Taxonomy" id="2843330"/>
    <lineage>
        <taxon>Bacteria</taxon>
        <taxon>Pseudomonadati</taxon>
        <taxon>Pseudomonadota</taxon>
        <taxon>Alphaproteobacteria</taxon>
        <taxon>Acetobacterales</taxon>
        <taxon>Elioraeaceae</taxon>
        <taxon>Elioraea</taxon>
    </lineage>
</organism>
<dbReference type="InterPro" id="IPR017969">
    <property type="entry name" value="Heavy-metal-associated_CS"/>
</dbReference>
<dbReference type="Pfam" id="PF00403">
    <property type="entry name" value="HMA"/>
    <property type="match status" value="1"/>
</dbReference>
<dbReference type="RefSeq" id="WP_218286422.1">
    <property type="nucleotide sequence ID" value="NZ_CP076448.1"/>
</dbReference>
<evidence type="ECO:0000256" key="1">
    <source>
        <dbReference type="ARBA" id="ARBA00022723"/>
    </source>
</evidence>
<gene>
    <name evidence="3" type="ORF">KO353_03790</name>
</gene>
<proteinExistence type="predicted"/>
<accession>A0A975U2S3</accession>
<dbReference type="PROSITE" id="PS50846">
    <property type="entry name" value="HMA_2"/>
    <property type="match status" value="1"/>
</dbReference>
<sequence length="63" mass="6030">MAVVKVTGMTCGGCAAAVKRAVEAALPGATAKVDLERGEAEIVGGDLDAAKAAIVAAGFGVAE</sequence>
<keyword evidence="4" id="KW-1185">Reference proteome</keyword>
<name>A0A975U2S3_9PROT</name>
<dbReference type="CDD" id="cd00371">
    <property type="entry name" value="HMA"/>
    <property type="match status" value="1"/>
</dbReference>
<dbReference type="EMBL" id="CP076448">
    <property type="protein sequence ID" value="QXM25366.1"/>
    <property type="molecule type" value="Genomic_DNA"/>
</dbReference>
<feature type="domain" description="HMA" evidence="2">
    <location>
        <begin position="1"/>
        <end position="62"/>
    </location>
</feature>
<evidence type="ECO:0000313" key="3">
    <source>
        <dbReference type="EMBL" id="QXM25366.1"/>
    </source>
</evidence>
<evidence type="ECO:0000259" key="2">
    <source>
        <dbReference type="PROSITE" id="PS50846"/>
    </source>
</evidence>
<dbReference type="Proteomes" id="UP000694001">
    <property type="component" value="Chromosome"/>
</dbReference>
<dbReference type="InterPro" id="IPR006121">
    <property type="entry name" value="HMA_dom"/>
</dbReference>
<dbReference type="PROSITE" id="PS01047">
    <property type="entry name" value="HMA_1"/>
    <property type="match status" value="1"/>
</dbReference>